<evidence type="ECO:0000313" key="1">
    <source>
        <dbReference type="EMBL" id="CAK0765628.1"/>
    </source>
</evidence>
<evidence type="ECO:0000313" key="2">
    <source>
        <dbReference type="Proteomes" id="UP001314263"/>
    </source>
</evidence>
<proteinExistence type="predicted"/>
<keyword evidence="2" id="KW-1185">Reference proteome</keyword>
<reference evidence="1 2" key="1">
    <citation type="submission" date="2023-10" db="EMBL/GenBank/DDBJ databases">
        <authorList>
            <person name="Maclean D."/>
            <person name="Macfadyen A."/>
        </authorList>
    </citation>
    <scope>NUCLEOTIDE SEQUENCE [LARGE SCALE GENOMIC DNA]</scope>
</reference>
<sequence>MGGLKITTVPWQPKLCATLKGCNSLTGETMASPFLQCPEVMKTTQTTIPSSELTMRFERFKTVSEVCKSLDVSASLSMHMALSGAGGSANASFANDIASSSSSVSLYVMIKKNYETEYVDNAEHLWIDRLGVKPSDFEDEEAFQMKYGDSFVCGSVRSIVMMGKMKFEYSKQSDKESVEAAVDAAVTAWGVATEASTSVKYHLEQAEENSKATFELYQTGIKDDCIVPITLTEMLDHVKAFTQNIDYDHAIRYQANLMPYRALHGYGGFKRDTATPSSIARDARAQAIAECAEDFYALKRCHNQLRECFRNPGDFRPPGEGRESMTQREMYAWLCKSFDGTGAYPFVGSWMAKVGDLDDAVQHVAKLFEFSSDPTKIKVALPSSLGVFAEELPVRAGVRAIDPAVHEETGTLQWRVSPASRTVTFPEMPHPPIVRLDWGAMKDLREHPKIFVQRVTRGSVLFKMMGSTDPPPEGHSVTYKIFCTKNRTNMGMTAFVNSRDLSVA</sequence>
<gene>
    <name evidence="1" type="ORF">CVIRNUC_003277</name>
</gene>
<name>A0AAV1I1D9_9CHLO</name>
<organism evidence="1 2">
    <name type="scientific">Coccomyxa viridis</name>
    <dbReference type="NCBI Taxonomy" id="1274662"/>
    <lineage>
        <taxon>Eukaryota</taxon>
        <taxon>Viridiplantae</taxon>
        <taxon>Chlorophyta</taxon>
        <taxon>core chlorophytes</taxon>
        <taxon>Trebouxiophyceae</taxon>
        <taxon>Trebouxiophyceae incertae sedis</taxon>
        <taxon>Coccomyxaceae</taxon>
        <taxon>Coccomyxa</taxon>
    </lineage>
</organism>
<accession>A0AAV1I1D9</accession>
<dbReference type="AlphaFoldDB" id="A0AAV1I1D9"/>
<comment type="caution">
    <text evidence="1">The sequence shown here is derived from an EMBL/GenBank/DDBJ whole genome shotgun (WGS) entry which is preliminary data.</text>
</comment>
<dbReference type="EMBL" id="CAUYUE010000004">
    <property type="protein sequence ID" value="CAK0765628.1"/>
    <property type="molecule type" value="Genomic_DNA"/>
</dbReference>
<protein>
    <submittedName>
        <fullName evidence="1">Uncharacterized protein</fullName>
    </submittedName>
</protein>
<dbReference type="Proteomes" id="UP001314263">
    <property type="component" value="Unassembled WGS sequence"/>
</dbReference>